<feature type="region of interest" description="Disordered" evidence="9">
    <location>
        <begin position="147"/>
        <end position="268"/>
    </location>
</feature>
<comment type="similarity">
    <text evidence="3">Belongs to the VTA1 family.</text>
</comment>
<dbReference type="GO" id="GO:0005771">
    <property type="term" value="C:multivesicular body"/>
    <property type="evidence" value="ECO:0007669"/>
    <property type="project" value="TreeGrafter"/>
</dbReference>
<feature type="compositionally biased region" description="Low complexity" evidence="9">
    <location>
        <begin position="374"/>
        <end position="385"/>
    </location>
</feature>
<feature type="compositionally biased region" description="Polar residues" evidence="9">
    <location>
        <begin position="342"/>
        <end position="373"/>
    </location>
</feature>
<keyword evidence="4" id="KW-0813">Transport</keyword>
<keyword evidence="6" id="KW-0967">Endosome</keyword>
<dbReference type="Gene3D" id="1.20.5.420">
    <property type="entry name" value="Immunoglobulin FC, subunit C"/>
    <property type="match status" value="1"/>
</dbReference>
<dbReference type="InterPro" id="IPR039431">
    <property type="entry name" value="Vta1/CALS_N"/>
</dbReference>
<dbReference type="PANTHER" id="PTHR46009:SF1">
    <property type="entry name" value="VACUOLAR PROTEIN SORTING-ASSOCIATED PROTEIN VTA1 HOMOLOG"/>
    <property type="match status" value="1"/>
</dbReference>
<evidence type="ECO:0000256" key="1">
    <source>
        <dbReference type="ARBA" id="ARBA00004481"/>
    </source>
</evidence>
<protein>
    <submittedName>
        <fullName evidence="12">Uncharacterized protein</fullName>
    </submittedName>
</protein>
<dbReference type="AlphaFoldDB" id="A0AAV8TKB9"/>
<feature type="region of interest" description="Disordered" evidence="9">
    <location>
        <begin position="342"/>
        <end position="397"/>
    </location>
</feature>
<feature type="compositionally biased region" description="Polar residues" evidence="9">
    <location>
        <begin position="213"/>
        <end position="240"/>
    </location>
</feature>
<name>A0AAV8TKB9_9ROSI</name>
<reference evidence="12 13" key="1">
    <citation type="submission" date="2021-09" db="EMBL/GenBank/DDBJ databases">
        <title>Genomic insights and catalytic innovation underlie evolution of tropane alkaloids biosynthesis.</title>
        <authorList>
            <person name="Wang Y.-J."/>
            <person name="Tian T."/>
            <person name="Huang J.-P."/>
            <person name="Huang S.-X."/>
        </authorList>
    </citation>
    <scope>NUCLEOTIDE SEQUENCE [LARGE SCALE GENOMIC DNA]</scope>
    <source>
        <strain evidence="12">KIB-2018</strain>
        <tissue evidence="12">Leaf</tissue>
    </source>
</reference>
<organism evidence="12 13">
    <name type="scientific">Erythroxylum novogranatense</name>
    <dbReference type="NCBI Taxonomy" id="1862640"/>
    <lineage>
        <taxon>Eukaryota</taxon>
        <taxon>Viridiplantae</taxon>
        <taxon>Streptophyta</taxon>
        <taxon>Embryophyta</taxon>
        <taxon>Tracheophyta</taxon>
        <taxon>Spermatophyta</taxon>
        <taxon>Magnoliopsida</taxon>
        <taxon>eudicotyledons</taxon>
        <taxon>Gunneridae</taxon>
        <taxon>Pentapetalae</taxon>
        <taxon>rosids</taxon>
        <taxon>fabids</taxon>
        <taxon>Malpighiales</taxon>
        <taxon>Erythroxylaceae</taxon>
        <taxon>Erythroxylum</taxon>
    </lineage>
</organism>
<evidence type="ECO:0000256" key="4">
    <source>
        <dbReference type="ARBA" id="ARBA00022448"/>
    </source>
</evidence>
<feature type="compositionally biased region" description="Polar residues" evidence="9">
    <location>
        <begin position="182"/>
        <end position="197"/>
    </location>
</feature>
<feature type="domain" description="Vta1/callose synthase N-terminal" evidence="10">
    <location>
        <begin position="12"/>
        <end position="148"/>
    </location>
</feature>
<dbReference type="Pfam" id="PF04652">
    <property type="entry name" value="Vta1"/>
    <property type="match status" value="1"/>
</dbReference>
<evidence type="ECO:0000313" key="13">
    <source>
        <dbReference type="Proteomes" id="UP001159364"/>
    </source>
</evidence>
<feature type="compositionally biased region" description="Low complexity" evidence="9">
    <location>
        <begin position="242"/>
        <end position="253"/>
    </location>
</feature>
<keyword evidence="13" id="KW-1185">Reference proteome</keyword>
<evidence type="ECO:0000256" key="3">
    <source>
        <dbReference type="ARBA" id="ARBA00007895"/>
    </source>
</evidence>
<evidence type="ECO:0000259" key="10">
    <source>
        <dbReference type="Pfam" id="PF04652"/>
    </source>
</evidence>
<dbReference type="GO" id="GO:0032511">
    <property type="term" value="P:late endosome to vacuole transport via multivesicular body sorting pathway"/>
    <property type="evidence" value="ECO:0007669"/>
    <property type="project" value="InterPro"/>
</dbReference>
<dbReference type="PANTHER" id="PTHR46009">
    <property type="entry name" value="VACUOLAR PROTEIN SORTING-ASSOCIATED PROTEIN VTA1 HOMOLOG"/>
    <property type="match status" value="1"/>
</dbReference>
<dbReference type="Pfam" id="PF18097">
    <property type="entry name" value="Vta1_C"/>
    <property type="match status" value="1"/>
</dbReference>
<evidence type="ECO:0000256" key="9">
    <source>
        <dbReference type="SAM" id="MobiDB-lite"/>
    </source>
</evidence>
<accession>A0AAV8TKB9</accession>
<evidence type="ECO:0000256" key="2">
    <source>
        <dbReference type="ARBA" id="ARBA00004496"/>
    </source>
</evidence>
<evidence type="ECO:0000256" key="7">
    <source>
        <dbReference type="ARBA" id="ARBA00022927"/>
    </source>
</evidence>
<dbReference type="Gene3D" id="1.25.40.270">
    <property type="entry name" value="Vacuolar protein sorting-associated protein vta1"/>
    <property type="match status" value="1"/>
</dbReference>
<feature type="region of interest" description="Disordered" evidence="9">
    <location>
        <begin position="275"/>
        <end position="294"/>
    </location>
</feature>
<dbReference type="InterPro" id="IPR041212">
    <property type="entry name" value="Vta1_C"/>
</dbReference>
<gene>
    <name evidence="12" type="ORF">K2173_023811</name>
</gene>
<feature type="domain" description="Vta1 C-terminal" evidence="11">
    <location>
        <begin position="398"/>
        <end position="435"/>
    </location>
</feature>
<keyword evidence="8" id="KW-0472">Membrane</keyword>
<dbReference type="GO" id="GO:0015031">
    <property type="term" value="P:protein transport"/>
    <property type="evidence" value="ECO:0007669"/>
    <property type="project" value="UniProtKB-KW"/>
</dbReference>
<evidence type="ECO:0000256" key="8">
    <source>
        <dbReference type="ARBA" id="ARBA00023136"/>
    </source>
</evidence>
<keyword evidence="5" id="KW-0963">Cytoplasm</keyword>
<evidence type="ECO:0000313" key="12">
    <source>
        <dbReference type="EMBL" id="KAJ8766564.1"/>
    </source>
</evidence>
<evidence type="ECO:0000259" key="11">
    <source>
        <dbReference type="Pfam" id="PF18097"/>
    </source>
</evidence>
<sequence length="441" mass="49054">MASETEPAKLLLPYLQRADELQKHEPLVAYYCRLYAMEKGLRIPQNERTKTTNSLLVSLMNQLEKDKKSLKLGPEDNLYLEGFALNVFGKADKQDRAGRADLNTAKTFYAASIFFEITNQFGVLQPDLEQKQKYALWKAADIRKAVKEGRKPNPGPPADDEDLSNTSVTRSDGYDPARSEVAVTSPQVELDPSTQFHDQYPTKDSLSHEPLENVNNQYSEHIPPSQQFHDSVNHQHSTKILPSPSYPSAGYPSHDLHPPPPASRQDTSLYPQQFHHQSYSQEPQNLHHSYQSHDTSYSYPNFQSYPSFTESSLPSAATHYPSYYQGSDSSYIPHSAPTMTSYTSTAQYTPNSRNGNTADPAASTVQYTPNSRNGSAAEPAPSGSAQTYQYDSNYQPTPEKVAEAQKAARFAVGALAFDDVSVAVDYLRKSLELLTIPSAGK</sequence>
<dbReference type="GO" id="GO:0010008">
    <property type="term" value="C:endosome membrane"/>
    <property type="evidence" value="ECO:0007669"/>
    <property type="project" value="UniProtKB-SubCell"/>
</dbReference>
<evidence type="ECO:0000256" key="5">
    <source>
        <dbReference type="ARBA" id="ARBA00022490"/>
    </source>
</evidence>
<feature type="compositionally biased region" description="Polar residues" evidence="9">
    <location>
        <begin position="386"/>
        <end position="396"/>
    </location>
</feature>
<proteinExistence type="inferred from homology"/>
<comment type="caution">
    <text evidence="12">The sequence shown here is derived from an EMBL/GenBank/DDBJ whole genome shotgun (WGS) entry which is preliminary data.</text>
</comment>
<comment type="subcellular location">
    <subcellularLocation>
        <location evidence="2">Cytoplasm</location>
    </subcellularLocation>
    <subcellularLocation>
        <location evidence="1">Endosome membrane</location>
        <topology evidence="1">Peripheral membrane protein</topology>
    </subcellularLocation>
</comment>
<evidence type="ECO:0000256" key="6">
    <source>
        <dbReference type="ARBA" id="ARBA00022753"/>
    </source>
</evidence>
<dbReference type="InterPro" id="IPR044538">
    <property type="entry name" value="Vta1-like"/>
</dbReference>
<dbReference type="InterPro" id="IPR023175">
    <property type="entry name" value="Vta1/CALS_N_sf"/>
</dbReference>
<dbReference type="Proteomes" id="UP001159364">
    <property type="component" value="Linkage Group LG05"/>
</dbReference>
<dbReference type="EMBL" id="JAIWQS010000005">
    <property type="protein sequence ID" value="KAJ8766564.1"/>
    <property type="molecule type" value="Genomic_DNA"/>
</dbReference>
<keyword evidence="7" id="KW-0653">Protein transport</keyword>